<accession>A0A8X7ZK76</accession>
<dbReference type="PANTHER" id="PTHR45508:SF1">
    <property type="entry name" value="RHODANESE-LIKE DOMAIN-CONTAINING PROTEIN 9, CHLOROPLASTIC"/>
    <property type="match status" value="1"/>
</dbReference>
<feature type="transmembrane region" description="Helical" evidence="1">
    <location>
        <begin position="284"/>
        <end position="302"/>
    </location>
</feature>
<organism evidence="3 4">
    <name type="scientific">Populus tomentosa</name>
    <name type="common">Chinese white poplar</name>
    <dbReference type="NCBI Taxonomy" id="118781"/>
    <lineage>
        <taxon>Eukaryota</taxon>
        <taxon>Viridiplantae</taxon>
        <taxon>Streptophyta</taxon>
        <taxon>Embryophyta</taxon>
        <taxon>Tracheophyta</taxon>
        <taxon>Spermatophyta</taxon>
        <taxon>Magnoliopsida</taxon>
        <taxon>eudicotyledons</taxon>
        <taxon>Gunneridae</taxon>
        <taxon>Pentapetalae</taxon>
        <taxon>rosids</taxon>
        <taxon>fabids</taxon>
        <taxon>Malpighiales</taxon>
        <taxon>Salicaceae</taxon>
        <taxon>Saliceae</taxon>
        <taxon>Populus</taxon>
    </lineage>
</organism>
<dbReference type="EMBL" id="JAAWWB010000012">
    <property type="protein sequence ID" value="KAG6769262.1"/>
    <property type="molecule type" value="Genomic_DNA"/>
</dbReference>
<evidence type="ECO:0000259" key="2">
    <source>
        <dbReference type="PROSITE" id="PS50206"/>
    </source>
</evidence>
<dbReference type="AlphaFoldDB" id="A0A8X7ZK76"/>
<gene>
    <name evidence="3" type="ORF">POTOM_024881</name>
</gene>
<dbReference type="GO" id="GO:0009507">
    <property type="term" value="C:chloroplast"/>
    <property type="evidence" value="ECO:0007669"/>
    <property type="project" value="TreeGrafter"/>
</dbReference>
<keyword evidence="4" id="KW-1185">Reference proteome</keyword>
<dbReference type="FunFam" id="3.40.250.10:FF:000038">
    <property type="entry name" value="Rhodanese-like domain-containing protein 9, chloroplastic"/>
    <property type="match status" value="1"/>
</dbReference>
<dbReference type="OrthoDB" id="566238at2759"/>
<evidence type="ECO:0000313" key="4">
    <source>
        <dbReference type="Proteomes" id="UP000886885"/>
    </source>
</evidence>
<dbReference type="Pfam" id="PF00581">
    <property type="entry name" value="Rhodanese"/>
    <property type="match status" value="1"/>
</dbReference>
<keyword evidence="1" id="KW-0472">Membrane</keyword>
<dbReference type="InterPro" id="IPR001763">
    <property type="entry name" value="Rhodanese-like_dom"/>
</dbReference>
<reference evidence="3" key="1">
    <citation type="journal article" date="2020" name="bioRxiv">
        <title>Hybrid origin of Populus tomentosa Carr. identified through genome sequencing and phylogenomic analysis.</title>
        <authorList>
            <person name="An X."/>
            <person name="Gao K."/>
            <person name="Chen Z."/>
            <person name="Li J."/>
            <person name="Yang X."/>
            <person name="Yang X."/>
            <person name="Zhou J."/>
            <person name="Guo T."/>
            <person name="Zhao T."/>
            <person name="Huang S."/>
            <person name="Miao D."/>
            <person name="Khan W.U."/>
            <person name="Rao P."/>
            <person name="Ye M."/>
            <person name="Lei B."/>
            <person name="Liao W."/>
            <person name="Wang J."/>
            <person name="Ji L."/>
            <person name="Li Y."/>
            <person name="Guo B."/>
            <person name="Mustafa N.S."/>
            <person name="Li S."/>
            <person name="Yun Q."/>
            <person name="Keller S.R."/>
            <person name="Mao J."/>
            <person name="Zhang R."/>
            <person name="Strauss S.H."/>
        </authorList>
    </citation>
    <scope>NUCLEOTIDE SEQUENCE</scope>
    <source>
        <strain evidence="3">GM15</strain>
        <tissue evidence="3">Leaf</tissue>
    </source>
</reference>
<comment type="caution">
    <text evidence="3">The sequence shown here is derived from an EMBL/GenBank/DDBJ whole genome shotgun (WGS) entry which is preliminary data.</text>
</comment>
<protein>
    <recommendedName>
        <fullName evidence="2">Rhodanese domain-containing protein</fullName>
    </recommendedName>
</protein>
<proteinExistence type="predicted"/>
<dbReference type="InterPro" id="IPR044615">
    <property type="entry name" value="STR9"/>
</dbReference>
<dbReference type="Proteomes" id="UP000886885">
    <property type="component" value="Chromosome 6D"/>
</dbReference>
<dbReference type="PROSITE" id="PS50206">
    <property type="entry name" value="RHODANESE_3"/>
    <property type="match status" value="1"/>
</dbReference>
<dbReference type="CDD" id="cd00158">
    <property type="entry name" value="RHOD"/>
    <property type="match status" value="1"/>
</dbReference>
<feature type="domain" description="Rhodanese" evidence="2">
    <location>
        <begin position="142"/>
        <end position="265"/>
    </location>
</feature>
<sequence length="316" mass="34832">MAMDFTHEVLNIVFPLTIVIPLLNISPTYLVFIKRCIFSEDVAAKVVLVTGACISSGSGECHVAATHCLSQFHVAMPANQLILKVAKAETETEKESNFGTSWLEFDTHHRRTIRGKPKRWRNFGIRAEVNFVNPDEAKKLVTDEGYAVLDVRDKTQYERAHIKSCYHVPLFIENQDNDFGTIIKRTVHNNFSGLFFGLPFTKLNDKFVDSVQSQLSPQSKLLIVCQEGLRSTAAATKLEAAGFKNVACVTSGLQSVKPGTFDSEGSTELQDAGKAGLITIQGKISAVLGTVLICAYLFITFFPEQAEKLLQLAPSS</sequence>
<feature type="transmembrane region" description="Helical" evidence="1">
    <location>
        <begin position="12"/>
        <end position="32"/>
    </location>
</feature>
<keyword evidence="1" id="KW-1133">Transmembrane helix</keyword>
<keyword evidence="1" id="KW-0812">Transmembrane</keyword>
<name>A0A8X7ZK76_POPTO</name>
<dbReference type="SMART" id="SM00450">
    <property type="entry name" value="RHOD"/>
    <property type="match status" value="1"/>
</dbReference>
<dbReference type="PANTHER" id="PTHR45508">
    <property type="entry name" value="RHODANESE-LIKE DOMAIN-CONTAINING PROTEIN 9, CHLOROPLASTIC"/>
    <property type="match status" value="1"/>
</dbReference>
<evidence type="ECO:0000313" key="3">
    <source>
        <dbReference type="EMBL" id="KAG6769262.1"/>
    </source>
</evidence>
<evidence type="ECO:0000256" key="1">
    <source>
        <dbReference type="SAM" id="Phobius"/>
    </source>
</evidence>